<keyword evidence="7 9" id="KW-0030">Aminoacyl-tRNA synthetase</keyword>
<evidence type="ECO:0000313" key="12">
    <source>
        <dbReference type="Proteomes" id="UP001597045"/>
    </source>
</evidence>
<dbReference type="SUPFAM" id="SSF47323">
    <property type="entry name" value="Anticodon-binding domain of a subclass of class I aminoacyl-tRNA synthetases"/>
    <property type="match status" value="1"/>
</dbReference>
<dbReference type="EMBL" id="JBHTIS010000511">
    <property type="protein sequence ID" value="MFD1046076.1"/>
    <property type="molecule type" value="Genomic_DNA"/>
</dbReference>
<evidence type="ECO:0000313" key="11">
    <source>
        <dbReference type="EMBL" id="MFD1046076.1"/>
    </source>
</evidence>
<reference evidence="12" key="1">
    <citation type="journal article" date="2019" name="Int. J. Syst. Evol. Microbiol.">
        <title>The Global Catalogue of Microorganisms (GCM) 10K type strain sequencing project: providing services to taxonomists for standard genome sequencing and annotation.</title>
        <authorList>
            <consortium name="The Broad Institute Genomics Platform"/>
            <consortium name="The Broad Institute Genome Sequencing Center for Infectious Disease"/>
            <person name="Wu L."/>
            <person name="Ma J."/>
        </authorList>
    </citation>
    <scope>NUCLEOTIDE SEQUENCE [LARGE SCALE GENOMIC DNA]</scope>
    <source>
        <strain evidence="12">JCM 31486</strain>
    </source>
</reference>
<evidence type="ECO:0000256" key="1">
    <source>
        <dbReference type="ARBA" id="ARBA00005594"/>
    </source>
</evidence>
<feature type="non-terminal residue" evidence="11">
    <location>
        <position position="1"/>
    </location>
</feature>
<dbReference type="SMART" id="SM00836">
    <property type="entry name" value="DALR_1"/>
    <property type="match status" value="1"/>
</dbReference>
<dbReference type="InterPro" id="IPR035684">
    <property type="entry name" value="ArgRS_core"/>
</dbReference>
<dbReference type="InterPro" id="IPR014729">
    <property type="entry name" value="Rossmann-like_a/b/a_fold"/>
</dbReference>
<dbReference type="GO" id="GO:0004814">
    <property type="term" value="F:arginine-tRNA ligase activity"/>
    <property type="evidence" value="ECO:0007669"/>
    <property type="project" value="UniProtKB-EC"/>
</dbReference>
<evidence type="ECO:0000256" key="5">
    <source>
        <dbReference type="ARBA" id="ARBA00022840"/>
    </source>
</evidence>
<keyword evidence="12" id="KW-1185">Reference proteome</keyword>
<keyword evidence="5 9" id="KW-0067">ATP-binding</keyword>
<evidence type="ECO:0000256" key="6">
    <source>
        <dbReference type="ARBA" id="ARBA00022917"/>
    </source>
</evidence>
<dbReference type="CDD" id="cd07956">
    <property type="entry name" value="Anticodon_Ia_Arg"/>
    <property type="match status" value="1"/>
</dbReference>
<proteinExistence type="inferred from homology"/>
<keyword evidence="4 9" id="KW-0547">Nucleotide-binding</keyword>
<gene>
    <name evidence="11" type="primary">argS</name>
    <name evidence="11" type="ORF">ACFQ1S_11125</name>
</gene>
<evidence type="ECO:0000256" key="7">
    <source>
        <dbReference type="ARBA" id="ARBA00023146"/>
    </source>
</evidence>
<keyword evidence="6 9" id="KW-0648">Protein biosynthesis</keyword>
<accession>A0ABW3M7K3</accession>
<dbReference type="Gene3D" id="3.40.50.620">
    <property type="entry name" value="HUPs"/>
    <property type="match status" value="1"/>
</dbReference>
<evidence type="ECO:0000256" key="4">
    <source>
        <dbReference type="ARBA" id="ARBA00022741"/>
    </source>
</evidence>
<dbReference type="InterPro" id="IPR001278">
    <property type="entry name" value="Arg-tRNA-ligase"/>
</dbReference>
<dbReference type="Proteomes" id="UP001597045">
    <property type="component" value="Unassembled WGS sequence"/>
</dbReference>
<evidence type="ECO:0000259" key="10">
    <source>
        <dbReference type="SMART" id="SM00836"/>
    </source>
</evidence>
<keyword evidence="3 9" id="KW-0436">Ligase</keyword>
<protein>
    <recommendedName>
        <fullName evidence="2">arginine--tRNA ligase</fullName>
        <ecNumber evidence="2">6.1.1.19</ecNumber>
    </recommendedName>
</protein>
<dbReference type="EC" id="6.1.1.19" evidence="2"/>
<organism evidence="11 12">
    <name type="scientific">Kibdelosporangium lantanae</name>
    <dbReference type="NCBI Taxonomy" id="1497396"/>
    <lineage>
        <taxon>Bacteria</taxon>
        <taxon>Bacillati</taxon>
        <taxon>Actinomycetota</taxon>
        <taxon>Actinomycetes</taxon>
        <taxon>Pseudonocardiales</taxon>
        <taxon>Pseudonocardiaceae</taxon>
        <taxon>Kibdelosporangium</taxon>
    </lineage>
</organism>
<dbReference type="SUPFAM" id="SSF52374">
    <property type="entry name" value="Nucleotidylyl transferase"/>
    <property type="match status" value="1"/>
</dbReference>
<dbReference type="Gene3D" id="1.10.730.10">
    <property type="entry name" value="Isoleucyl-tRNA Synthetase, Domain 1"/>
    <property type="match status" value="1"/>
</dbReference>
<dbReference type="PANTHER" id="PTHR11956">
    <property type="entry name" value="ARGINYL-TRNA SYNTHETASE"/>
    <property type="match status" value="1"/>
</dbReference>
<feature type="domain" description="DALR anticodon binding" evidence="10">
    <location>
        <begin position="61"/>
        <end position="175"/>
    </location>
</feature>
<dbReference type="InterPro" id="IPR008909">
    <property type="entry name" value="DALR_anticod-bd"/>
</dbReference>
<evidence type="ECO:0000256" key="9">
    <source>
        <dbReference type="RuleBase" id="RU363038"/>
    </source>
</evidence>
<comment type="similarity">
    <text evidence="1 9">Belongs to the class-I aminoacyl-tRNA synthetase family.</text>
</comment>
<dbReference type="InterPro" id="IPR009080">
    <property type="entry name" value="tRNAsynth_Ia_anticodon-bd"/>
</dbReference>
<comment type="caution">
    <text evidence="11">The sequence shown here is derived from an EMBL/GenBank/DDBJ whole genome shotgun (WGS) entry which is preliminary data.</text>
</comment>
<sequence>DRAAAVVAERSELSPEEQAEVARTVGIGAVKYADLSNDREKDYLFAWDRMLAMDGNTAVYLQYANTRIQSILRKATVTPGADTQVLLNEPAERALALRLAQFPAAVQSTVETYSPHKLTTYLYDTASSLTAFYESCPVLKAEPDVQASRLLLITLASRVLTKGLELLGIGAPARM</sequence>
<evidence type="ECO:0000256" key="3">
    <source>
        <dbReference type="ARBA" id="ARBA00022598"/>
    </source>
</evidence>
<dbReference type="PANTHER" id="PTHR11956:SF5">
    <property type="entry name" value="ARGININE--TRNA LIGASE, CYTOPLASMIC"/>
    <property type="match status" value="1"/>
</dbReference>
<comment type="catalytic activity">
    <reaction evidence="8">
        <text>tRNA(Arg) + L-arginine + ATP = L-arginyl-tRNA(Arg) + AMP + diphosphate</text>
        <dbReference type="Rhea" id="RHEA:20301"/>
        <dbReference type="Rhea" id="RHEA-COMP:9658"/>
        <dbReference type="Rhea" id="RHEA-COMP:9673"/>
        <dbReference type="ChEBI" id="CHEBI:30616"/>
        <dbReference type="ChEBI" id="CHEBI:32682"/>
        <dbReference type="ChEBI" id="CHEBI:33019"/>
        <dbReference type="ChEBI" id="CHEBI:78442"/>
        <dbReference type="ChEBI" id="CHEBI:78513"/>
        <dbReference type="ChEBI" id="CHEBI:456215"/>
        <dbReference type="EC" id="6.1.1.19"/>
    </reaction>
</comment>
<evidence type="ECO:0000256" key="8">
    <source>
        <dbReference type="ARBA" id="ARBA00049339"/>
    </source>
</evidence>
<dbReference type="Pfam" id="PF05746">
    <property type="entry name" value="DALR_1"/>
    <property type="match status" value="1"/>
</dbReference>
<name>A0ABW3M7K3_9PSEU</name>
<evidence type="ECO:0000256" key="2">
    <source>
        <dbReference type="ARBA" id="ARBA00012837"/>
    </source>
</evidence>
<dbReference type="Pfam" id="PF00750">
    <property type="entry name" value="tRNA-synt_1d"/>
    <property type="match status" value="1"/>
</dbReference>